<evidence type="ECO:0000259" key="4">
    <source>
        <dbReference type="PROSITE" id="PS00662"/>
    </source>
</evidence>
<dbReference type="CDD" id="cd01129">
    <property type="entry name" value="PulE-GspE-like"/>
    <property type="match status" value="1"/>
</dbReference>
<dbReference type="InterPro" id="IPR003593">
    <property type="entry name" value="AAA+_ATPase"/>
</dbReference>
<keyword evidence="6" id="KW-1185">Reference proteome</keyword>
<dbReference type="AlphaFoldDB" id="I3IR43"/>
<dbReference type="FunFam" id="3.40.50.300:FF:000398">
    <property type="entry name" value="Type IV pilus assembly ATPase PilB"/>
    <property type="match status" value="1"/>
</dbReference>
<evidence type="ECO:0000313" key="5">
    <source>
        <dbReference type="EMBL" id="GAB64188.1"/>
    </source>
</evidence>
<keyword evidence="3" id="KW-0067">ATP-binding</keyword>
<name>I3IR43_9BACT</name>
<dbReference type="Gene3D" id="3.40.50.300">
    <property type="entry name" value="P-loop containing nucleotide triphosphate hydrolases"/>
    <property type="match status" value="1"/>
</dbReference>
<sequence length="420" mass="47043">MEDSPLKISKDVFYGLERQLQGNLAEKDLRVLATQPEIIRGMNFILLEAIRSRSSDIHLEACYGRYVIKFRIDGLLRETQPISFQLGVGLISRIKVLARLNITEKVLPQDGRFTINVDQRVVELRVSVIPMIYGEGIVIRILDKSAVKLDLTGLGIDDGGLKMIRENMGKSSGVILITGPTGSGKTTTLYAIMNELNQIDTKIITTEDPIEYEINSIMQVEIKPEIGLTFASSLRSILRQDPDIILVGEIRDTETAKMAIEASLTGHLVLSTVHTRNTVGTISRLVDMGVESYLLADTVNLIVAQRLVRMICKNCKESYIPSEEEILSLEAGLLHSPVFYRGRGCHLCNYTGYRGRVGLFEMMNITHDEKKLISAMDITESLYNVVKEKGMVSLREYGVKKVLEGVTTYREVMENTYATF</sequence>
<dbReference type="PANTHER" id="PTHR30258:SF1">
    <property type="entry name" value="PROTEIN TRANSPORT PROTEIN HOFB HOMOLOG"/>
    <property type="match status" value="1"/>
</dbReference>
<dbReference type="GO" id="GO:0005524">
    <property type="term" value="F:ATP binding"/>
    <property type="evidence" value="ECO:0007669"/>
    <property type="project" value="UniProtKB-KW"/>
</dbReference>
<comment type="caution">
    <text evidence="5">The sequence shown here is derived from an EMBL/GenBank/DDBJ whole genome shotgun (WGS) entry which is preliminary data.</text>
</comment>
<dbReference type="OrthoDB" id="244550at2"/>
<evidence type="ECO:0000256" key="2">
    <source>
        <dbReference type="ARBA" id="ARBA00022741"/>
    </source>
</evidence>
<keyword evidence="2" id="KW-0547">Nucleotide-binding</keyword>
<dbReference type="GO" id="GO:0016887">
    <property type="term" value="F:ATP hydrolysis activity"/>
    <property type="evidence" value="ECO:0007669"/>
    <property type="project" value="TreeGrafter"/>
</dbReference>
<evidence type="ECO:0000256" key="1">
    <source>
        <dbReference type="ARBA" id="ARBA00006611"/>
    </source>
</evidence>
<dbReference type="GO" id="GO:0005886">
    <property type="term" value="C:plasma membrane"/>
    <property type="evidence" value="ECO:0007669"/>
    <property type="project" value="TreeGrafter"/>
</dbReference>
<dbReference type="PANTHER" id="PTHR30258">
    <property type="entry name" value="TYPE II SECRETION SYSTEM PROTEIN GSPE-RELATED"/>
    <property type="match status" value="1"/>
</dbReference>
<reference evidence="5 6" key="1">
    <citation type="journal article" date="2012" name="FEBS Lett.">
        <title>Anammox organism KSU-1 expresses a NirK-type copper-containing nitrite reductase instead of a NirS-type with cytochrome cd1.</title>
        <authorList>
            <person name="Hira D."/>
            <person name="Toh H."/>
            <person name="Migita C.T."/>
            <person name="Okubo H."/>
            <person name="Nishiyama T."/>
            <person name="Hattori M."/>
            <person name="Furukawa K."/>
            <person name="Fujii T."/>
        </authorList>
    </citation>
    <scope>NUCLEOTIDE SEQUENCE [LARGE SCALE GENOMIC DNA]</scope>
</reference>
<dbReference type="eggNOG" id="COG2804">
    <property type="taxonomic scope" value="Bacteria"/>
</dbReference>
<organism evidence="5 6">
    <name type="scientific">Candidatus Jettenia caeni</name>
    <dbReference type="NCBI Taxonomy" id="247490"/>
    <lineage>
        <taxon>Bacteria</taxon>
        <taxon>Pseudomonadati</taxon>
        <taxon>Planctomycetota</taxon>
        <taxon>Candidatus Brocadiia</taxon>
        <taxon>Candidatus Brocadiales</taxon>
        <taxon>Candidatus Brocadiaceae</taxon>
        <taxon>Candidatus Jettenia</taxon>
    </lineage>
</organism>
<dbReference type="InterPro" id="IPR027417">
    <property type="entry name" value="P-loop_NTPase"/>
</dbReference>
<comment type="similarity">
    <text evidence="1">Belongs to the GSP E family.</text>
</comment>
<dbReference type="SMART" id="SM00382">
    <property type="entry name" value="AAA"/>
    <property type="match status" value="1"/>
</dbReference>
<dbReference type="SUPFAM" id="SSF52540">
    <property type="entry name" value="P-loop containing nucleoside triphosphate hydrolases"/>
    <property type="match status" value="1"/>
</dbReference>
<dbReference type="InterPro" id="IPR001482">
    <property type="entry name" value="T2SS/T4SS_dom"/>
</dbReference>
<dbReference type="STRING" id="247490.KSU1_D0879"/>
<gene>
    <name evidence="5" type="ORF">KSU1_D0879</name>
</gene>
<evidence type="ECO:0000256" key="3">
    <source>
        <dbReference type="ARBA" id="ARBA00022840"/>
    </source>
</evidence>
<protein>
    <submittedName>
        <fullName evidence="5">Type IV fimbrial assembly protein PilB</fullName>
    </submittedName>
</protein>
<proteinExistence type="inferred from homology"/>
<feature type="domain" description="Bacterial type II secretion system protein E" evidence="4">
    <location>
        <begin position="238"/>
        <end position="252"/>
    </location>
</feature>
<accession>I3IR43</accession>
<dbReference type="EMBL" id="BAFH01000004">
    <property type="protein sequence ID" value="GAB64188.1"/>
    <property type="molecule type" value="Genomic_DNA"/>
</dbReference>
<dbReference type="Pfam" id="PF00437">
    <property type="entry name" value="T2SSE"/>
    <property type="match status" value="1"/>
</dbReference>
<dbReference type="Proteomes" id="UP000002985">
    <property type="component" value="Unassembled WGS sequence"/>
</dbReference>
<dbReference type="Gene3D" id="3.30.450.90">
    <property type="match status" value="1"/>
</dbReference>
<evidence type="ECO:0000313" key="6">
    <source>
        <dbReference type="Proteomes" id="UP000002985"/>
    </source>
</evidence>
<dbReference type="PROSITE" id="PS00662">
    <property type="entry name" value="T2SP_E"/>
    <property type="match status" value="1"/>
</dbReference>